<dbReference type="Gene3D" id="2.60.120.10">
    <property type="entry name" value="Jelly Rolls"/>
    <property type="match status" value="1"/>
</dbReference>
<accession>A0A380JQI9</accession>
<dbReference type="EMBL" id="UHFF01000002">
    <property type="protein sequence ID" value="SUN46314.1"/>
    <property type="molecule type" value="Genomic_DNA"/>
</dbReference>
<name>A0A380JQI9_9STRE</name>
<keyword evidence="1" id="KW-0808">Transferase</keyword>
<dbReference type="RefSeq" id="WP_037578256.1">
    <property type="nucleotide sequence ID" value="NZ_UHFF01000002.1"/>
</dbReference>
<dbReference type="InterPro" id="IPR011051">
    <property type="entry name" value="RmlC_Cupin_sf"/>
</dbReference>
<dbReference type="SUPFAM" id="SSF51182">
    <property type="entry name" value="RmlC-like cupins"/>
    <property type="match status" value="1"/>
</dbReference>
<proteinExistence type="predicted"/>
<keyword evidence="1" id="KW-0418">Kinase</keyword>
<sequence length="101" mass="11247">MLADLLELVRYHDDQIASRSLHQSLGFKQSVVLYAMYQGETISNESSPEGKLLLVLEGRLLVSLTDQAHNMKAGGLISISAHQSYHLEAATNCKYLQIEML</sequence>
<dbReference type="InterPro" id="IPR014710">
    <property type="entry name" value="RmlC-like_jellyroll"/>
</dbReference>
<organism evidence="1 2">
    <name type="scientific">Streptococcus equi subsp. equi</name>
    <dbReference type="NCBI Taxonomy" id="148942"/>
    <lineage>
        <taxon>Bacteria</taxon>
        <taxon>Bacillati</taxon>
        <taxon>Bacillota</taxon>
        <taxon>Bacilli</taxon>
        <taxon>Lactobacillales</taxon>
        <taxon>Streptococcaceae</taxon>
        <taxon>Streptococcus</taxon>
    </lineage>
</organism>
<evidence type="ECO:0000313" key="1">
    <source>
        <dbReference type="EMBL" id="SUN46314.1"/>
    </source>
</evidence>
<dbReference type="GO" id="GO:0016301">
    <property type="term" value="F:kinase activity"/>
    <property type="evidence" value="ECO:0007669"/>
    <property type="project" value="UniProtKB-KW"/>
</dbReference>
<reference evidence="1 2" key="1">
    <citation type="submission" date="2018-06" db="EMBL/GenBank/DDBJ databases">
        <authorList>
            <consortium name="Pathogen Informatics"/>
            <person name="Doyle S."/>
        </authorList>
    </citation>
    <scope>NUCLEOTIDE SEQUENCE [LARGE SCALE GENOMIC DNA]</scope>
    <source>
        <strain evidence="1 2">NCTC12092</strain>
    </source>
</reference>
<dbReference type="AlphaFoldDB" id="A0A380JQI9"/>
<dbReference type="Proteomes" id="UP000254461">
    <property type="component" value="Unassembled WGS sequence"/>
</dbReference>
<evidence type="ECO:0000313" key="2">
    <source>
        <dbReference type="Proteomes" id="UP000254461"/>
    </source>
</evidence>
<protein>
    <submittedName>
        <fullName evidence="1">Acetate kinase</fullName>
    </submittedName>
</protein>
<gene>
    <name evidence="1" type="ORF">NCTC12092_00964</name>
</gene>